<proteinExistence type="predicted"/>
<evidence type="ECO:0000256" key="1">
    <source>
        <dbReference type="ARBA" id="ARBA00004651"/>
    </source>
</evidence>
<evidence type="ECO:0008006" key="9">
    <source>
        <dbReference type="Google" id="ProtNLM"/>
    </source>
</evidence>
<protein>
    <recommendedName>
        <fullName evidence="9">Membrane protein involved in the export of O-antigen and teichoic acid</fullName>
    </recommendedName>
</protein>
<dbReference type="PANTHER" id="PTHR30250">
    <property type="entry name" value="PST FAMILY PREDICTED COLANIC ACID TRANSPORTER"/>
    <property type="match status" value="1"/>
</dbReference>
<organism evidence="7 8">
    <name type="scientific">Amylibacter marinus</name>
    <dbReference type="NCBI Taxonomy" id="1475483"/>
    <lineage>
        <taxon>Bacteria</taxon>
        <taxon>Pseudomonadati</taxon>
        <taxon>Pseudomonadota</taxon>
        <taxon>Alphaproteobacteria</taxon>
        <taxon>Rhodobacterales</taxon>
        <taxon>Paracoccaceae</taxon>
        <taxon>Amylibacter</taxon>
    </lineage>
</organism>
<feature type="transmembrane region" description="Helical" evidence="6">
    <location>
        <begin position="301"/>
        <end position="325"/>
    </location>
</feature>
<evidence type="ECO:0000256" key="6">
    <source>
        <dbReference type="SAM" id="Phobius"/>
    </source>
</evidence>
<feature type="transmembrane region" description="Helical" evidence="6">
    <location>
        <begin position="178"/>
        <end position="198"/>
    </location>
</feature>
<comment type="caution">
    <text evidence="7">The sequence shown here is derived from an EMBL/GenBank/DDBJ whole genome shotgun (WGS) entry which is preliminary data.</text>
</comment>
<reference evidence="8" key="1">
    <citation type="journal article" date="2019" name="Int. J. Syst. Evol. Microbiol.">
        <title>The Global Catalogue of Microorganisms (GCM) 10K type strain sequencing project: providing services to taxonomists for standard genome sequencing and annotation.</title>
        <authorList>
            <consortium name="The Broad Institute Genomics Platform"/>
            <consortium name="The Broad Institute Genome Sequencing Center for Infectious Disease"/>
            <person name="Wu L."/>
            <person name="Ma J."/>
        </authorList>
    </citation>
    <scope>NUCLEOTIDE SEQUENCE [LARGE SCALE GENOMIC DNA]</scope>
    <source>
        <strain evidence="8">NBRC 110140</strain>
    </source>
</reference>
<feature type="transmembrane region" description="Helical" evidence="6">
    <location>
        <begin position="331"/>
        <end position="351"/>
    </location>
</feature>
<gene>
    <name evidence="7" type="ORF">GCM10007939_22590</name>
</gene>
<feature type="transmembrane region" description="Helical" evidence="6">
    <location>
        <begin position="363"/>
        <end position="382"/>
    </location>
</feature>
<accession>A0ABQ5VX22</accession>
<dbReference type="RefSeq" id="WP_284379255.1">
    <property type="nucleotide sequence ID" value="NZ_BSNN01000007.1"/>
</dbReference>
<feature type="transmembrane region" description="Helical" evidence="6">
    <location>
        <begin position="45"/>
        <end position="64"/>
    </location>
</feature>
<dbReference type="EMBL" id="BSNN01000007">
    <property type="protein sequence ID" value="GLQ35975.1"/>
    <property type="molecule type" value="Genomic_DNA"/>
</dbReference>
<keyword evidence="2" id="KW-1003">Cell membrane</keyword>
<dbReference type="InterPro" id="IPR050833">
    <property type="entry name" value="Poly_Biosynth_Transport"/>
</dbReference>
<keyword evidence="4 6" id="KW-1133">Transmembrane helix</keyword>
<keyword evidence="8" id="KW-1185">Reference proteome</keyword>
<name>A0ABQ5VX22_9RHOB</name>
<sequence length="444" mass="48021">MKKVSLKQNLFDIALTFARRFLSGLIQLGTILVLAQFLGAEGLGVYSVALLLPSLMALAFNFGLSSANTFYIASGEVTLPHAWAATRDVAGGIIFVGTLCGGLFIHWFGEVAFPGVPRLVLLMALLTFPVNLLLGVVTGFFLAAGDFRSFNATVLIQPICTFCAIIGLWLWGGVTLENVFIAVVVSYLLALIFSLKLLTKWTELGTRASGKITYLRKAFTYGLKAHLGNIISFLNYRLDLFLVNLFVGPEGAGIYMVAVRLVEQLWMISQAVSTVLFPRLSAMKNDDEDKGALTALLARMVLWLTGVSAAGLALVASPIISVLFGEEFADGVVVLYLLLPGVVVFSCARTLANDWAARGMVGVNLVLALVAFGVNAIANLLFIPMYGIYGAAIATSMTYVLVFVIRLGLLNKLSDVVWWAPIVLRRQDLSSIRALVSRVRPRAN</sequence>
<dbReference type="Pfam" id="PF13440">
    <property type="entry name" value="Polysacc_synt_3"/>
    <property type="match status" value="1"/>
</dbReference>
<evidence type="ECO:0000256" key="4">
    <source>
        <dbReference type="ARBA" id="ARBA00022989"/>
    </source>
</evidence>
<comment type="subcellular location">
    <subcellularLocation>
        <location evidence="1">Cell membrane</location>
        <topology evidence="1">Multi-pass membrane protein</topology>
    </subcellularLocation>
</comment>
<feature type="transmembrane region" description="Helical" evidence="6">
    <location>
        <begin position="21"/>
        <end position="39"/>
    </location>
</feature>
<feature type="transmembrane region" description="Helical" evidence="6">
    <location>
        <begin position="89"/>
        <end position="108"/>
    </location>
</feature>
<evidence type="ECO:0000313" key="8">
    <source>
        <dbReference type="Proteomes" id="UP001156694"/>
    </source>
</evidence>
<evidence type="ECO:0000256" key="3">
    <source>
        <dbReference type="ARBA" id="ARBA00022692"/>
    </source>
</evidence>
<evidence type="ECO:0000313" key="7">
    <source>
        <dbReference type="EMBL" id="GLQ35975.1"/>
    </source>
</evidence>
<feature type="transmembrane region" description="Helical" evidence="6">
    <location>
        <begin position="154"/>
        <end position="172"/>
    </location>
</feature>
<keyword evidence="5 6" id="KW-0472">Membrane</keyword>
<feature type="transmembrane region" description="Helical" evidence="6">
    <location>
        <begin position="388"/>
        <end position="409"/>
    </location>
</feature>
<feature type="transmembrane region" description="Helical" evidence="6">
    <location>
        <begin position="120"/>
        <end position="142"/>
    </location>
</feature>
<evidence type="ECO:0000256" key="2">
    <source>
        <dbReference type="ARBA" id="ARBA00022475"/>
    </source>
</evidence>
<dbReference type="PANTHER" id="PTHR30250:SF11">
    <property type="entry name" value="O-ANTIGEN TRANSPORTER-RELATED"/>
    <property type="match status" value="1"/>
</dbReference>
<keyword evidence="3 6" id="KW-0812">Transmembrane</keyword>
<evidence type="ECO:0000256" key="5">
    <source>
        <dbReference type="ARBA" id="ARBA00023136"/>
    </source>
</evidence>
<dbReference type="Proteomes" id="UP001156694">
    <property type="component" value="Unassembled WGS sequence"/>
</dbReference>